<organism evidence="9 10">
    <name type="scientific">Parasutterella excrementihominis</name>
    <dbReference type="NCBI Taxonomy" id="487175"/>
    <lineage>
        <taxon>Bacteria</taxon>
        <taxon>Pseudomonadati</taxon>
        <taxon>Pseudomonadota</taxon>
        <taxon>Betaproteobacteria</taxon>
        <taxon>Burkholderiales</taxon>
        <taxon>Sutterellaceae</taxon>
        <taxon>Parasutterella</taxon>
    </lineage>
</organism>
<protein>
    <recommendedName>
        <fullName evidence="2">site-specific DNA-methyltransferase (adenine-specific)</fullName>
        <ecNumber evidence="2">2.1.1.72</ecNumber>
    </recommendedName>
</protein>
<dbReference type="EC" id="2.1.1.72" evidence="2"/>
<dbReference type="CDD" id="cd02440">
    <property type="entry name" value="AdoMet_MTases"/>
    <property type="match status" value="1"/>
</dbReference>
<evidence type="ECO:0000259" key="8">
    <source>
        <dbReference type="Pfam" id="PF22837"/>
    </source>
</evidence>
<name>A0A6I3S6X2_9BURK</name>
<evidence type="ECO:0000256" key="6">
    <source>
        <dbReference type="ARBA" id="ARBA00047942"/>
    </source>
</evidence>
<gene>
    <name evidence="9" type="ORF">GMD42_06970</name>
</gene>
<evidence type="ECO:0000256" key="4">
    <source>
        <dbReference type="ARBA" id="ARBA00022679"/>
    </source>
</evidence>
<evidence type="ECO:0000256" key="2">
    <source>
        <dbReference type="ARBA" id="ARBA00011900"/>
    </source>
</evidence>
<dbReference type="PROSITE" id="PS00092">
    <property type="entry name" value="N6_MTASE"/>
    <property type="match status" value="1"/>
</dbReference>
<dbReference type="InterPro" id="IPR050953">
    <property type="entry name" value="N4_N6_ade-DNA_methylase"/>
</dbReference>
<dbReference type="GO" id="GO:0009007">
    <property type="term" value="F:site-specific DNA-methyltransferase (adenine-specific) activity"/>
    <property type="evidence" value="ECO:0007669"/>
    <property type="project" value="UniProtKB-EC"/>
</dbReference>
<keyword evidence="4" id="KW-0808">Transferase</keyword>
<dbReference type="Proteomes" id="UP000462362">
    <property type="component" value="Unassembled WGS sequence"/>
</dbReference>
<comment type="caution">
    <text evidence="9">The sequence shown here is derived from an EMBL/GenBank/DDBJ whole genome shotgun (WGS) entry which is preliminary data.</text>
</comment>
<dbReference type="GO" id="GO:0003676">
    <property type="term" value="F:nucleic acid binding"/>
    <property type="evidence" value="ECO:0007669"/>
    <property type="project" value="InterPro"/>
</dbReference>
<accession>A0A6I3S6X2</accession>
<evidence type="ECO:0000256" key="5">
    <source>
        <dbReference type="ARBA" id="ARBA00022691"/>
    </source>
</evidence>
<keyword evidence="3 9" id="KW-0489">Methyltransferase</keyword>
<dbReference type="EMBL" id="WNCL01000017">
    <property type="protein sequence ID" value="MTU43364.1"/>
    <property type="molecule type" value="Genomic_DNA"/>
</dbReference>
<dbReference type="PANTHER" id="PTHR33841:SF5">
    <property type="entry name" value="DNA METHYLASE (MODIFICATION METHYLASE) (METHYLTRANSFERASE)-RELATED"/>
    <property type="match status" value="1"/>
</dbReference>
<dbReference type="GO" id="GO:0032259">
    <property type="term" value="P:methylation"/>
    <property type="evidence" value="ECO:0007669"/>
    <property type="project" value="UniProtKB-KW"/>
</dbReference>
<dbReference type="InterPro" id="IPR054520">
    <property type="entry name" value="M_Eco57I_C"/>
</dbReference>
<evidence type="ECO:0000259" key="7">
    <source>
        <dbReference type="Pfam" id="PF07669"/>
    </source>
</evidence>
<comment type="similarity">
    <text evidence="1">Belongs to the N(4)/N(6)-methyltransferase family.</text>
</comment>
<dbReference type="PANTHER" id="PTHR33841">
    <property type="entry name" value="DNA METHYLTRANSFERASE YEEA-RELATED"/>
    <property type="match status" value="1"/>
</dbReference>
<dbReference type="GO" id="GO:0006304">
    <property type="term" value="P:DNA modification"/>
    <property type="evidence" value="ECO:0007669"/>
    <property type="project" value="InterPro"/>
</dbReference>
<dbReference type="InterPro" id="IPR029063">
    <property type="entry name" value="SAM-dependent_MTases_sf"/>
</dbReference>
<evidence type="ECO:0000256" key="1">
    <source>
        <dbReference type="ARBA" id="ARBA00006594"/>
    </source>
</evidence>
<evidence type="ECO:0000256" key="3">
    <source>
        <dbReference type="ARBA" id="ARBA00022603"/>
    </source>
</evidence>
<feature type="domain" description="Type II methyltransferase M.TaqI-like" evidence="7">
    <location>
        <begin position="102"/>
        <end position="212"/>
    </location>
</feature>
<dbReference type="Gene3D" id="3.40.50.150">
    <property type="entry name" value="Vaccinia Virus protein VP39"/>
    <property type="match status" value="1"/>
</dbReference>
<evidence type="ECO:0000313" key="9">
    <source>
        <dbReference type="EMBL" id="MTU43364.1"/>
    </source>
</evidence>
<dbReference type="PRINTS" id="PR00507">
    <property type="entry name" value="N12N6MTFRASE"/>
</dbReference>
<comment type="catalytic activity">
    <reaction evidence="6">
        <text>a 2'-deoxyadenosine in DNA + S-adenosyl-L-methionine = an N(6)-methyl-2'-deoxyadenosine in DNA + S-adenosyl-L-homocysteine + H(+)</text>
        <dbReference type="Rhea" id="RHEA:15197"/>
        <dbReference type="Rhea" id="RHEA-COMP:12418"/>
        <dbReference type="Rhea" id="RHEA-COMP:12419"/>
        <dbReference type="ChEBI" id="CHEBI:15378"/>
        <dbReference type="ChEBI" id="CHEBI:57856"/>
        <dbReference type="ChEBI" id="CHEBI:59789"/>
        <dbReference type="ChEBI" id="CHEBI:90615"/>
        <dbReference type="ChEBI" id="CHEBI:90616"/>
        <dbReference type="EC" id="2.1.1.72"/>
    </reaction>
</comment>
<evidence type="ECO:0000313" key="10">
    <source>
        <dbReference type="Proteomes" id="UP000462362"/>
    </source>
</evidence>
<dbReference type="AlphaFoldDB" id="A0A6I3S6X2"/>
<keyword evidence="5" id="KW-0949">S-adenosyl-L-methionine</keyword>
<dbReference type="InterPro" id="IPR002052">
    <property type="entry name" value="DNA_methylase_N6_adenine_CS"/>
</dbReference>
<dbReference type="InterPro" id="IPR011639">
    <property type="entry name" value="MethylTrfase_TaqI-like_dom"/>
</dbReference>
<feature type="domain" description="Type II methyltransferase M.Eco57I C-terminal" evidence="8">
    <location>
        <begin position="277"/>
        <end position="475"/>
    </location>
</feature>
<dbReference type="Pfam" id="PF22837">
    <property type="entry name" value="M_Eco57I_C"/>
    <property type="match status" value="1"/>
</dbReference>
<proteinExistence type="inferred from homology"/>
<reference evidence="9 10" key="1">
    <citation type="journal article" date="2019" name="Nat. Med.">
        <title>A library of human gut bacterial isolates paired with longitudinal multiomics data enables mechanistic microbiome research.</title>
        <authorList>
            <person name="Poyet M."/>
            <person name="Groussin M."/>
            <person name="Gibbons S.M."/>
            <person name="Avila-Pacheco J."/>
            <person name="Jiang X."/>
            <person name="Kearney S.M."/>
            <person name="Perrotta A.R."/>
            <person name="Berdy B."/>
            <person name="Zhao S."/>
            <person name="Lieberman T.D."/>
            <person name="Swanson P.K."/>
            <person name="Smith M."/>
            <person name="Roesemann S."/>
            <person name="Alexander J.E."/>
            <person name="Rich S.A."/>
            <person name="Livny J."/>
            <person name="Vlamakis H."/>
            <person name="Clish C."/>
            <person name="Bullock K."/>
            <person name="Deik A."/>
            <person name="Scott J."/>
            <person name="Pierce K.A."/>
            <person name="Xavier R.J."/>
            <person name="Alm E.J."/>
        </authorList>
    </citation>
    <scope>NUCLEOTIDE SEQUENCE [LARGE SCALE GENOMIC DNA]</scope>
    <source>
        <strain evidence="9 10">BIOML-A2</strain>
    </source>
</reference>
<dbReference type="RefSeq" id="WP_149879523.1">
    <property type="nucleotide sequence ID" value="NZ_WNCA01000017.1"/>
</dbReference>
<dbReference type="SUPFAM" id="SSF53335">
    <property type="entry name" value="S-adenosyl-L-methionine-dependent methyltransferases"/>
    <property type="match status" value="1"/>
</dbReference>
<sequence length="477" mass="54093">MNISEKERLRAAAQLSLEHGIPASERNKKGQFATPYKLALQIVKEAFRLCPKAQNVLEPSCGTGAFISAVRSLSDTTMVKACELDSRFFKTATSLWSDIHTEIFEEDFLNFQPNEKFDLLISNPPYSRHHHITKEAKELYGEAVRRETGVRISSLAGLHAYFILRGNELLSPDGYAFWLIPSELFSVNYGLVIKNAITSSKAVRRVHFFNSTELQFEDALVSSSVLVVQNRPANLTDKVLLTYGDFVTPEKIVETTISKLKQCPKWQHFSSSETIEKRIKLRDFFSAKRGIATGDNKFFVRSLADWASLGIDKEWLTPVVEPPRVFKGSVIKADHDGWPLETKLAVLSIDSSIQFEDLPPRVRDFLNTCSDTTKSSYIVRNRKLWYSVEKRKAAPIICTYMGRSNVVPFRFIRNLSKAIVLNSYLGLYPILPMAQEELDNICQKLNSIAPDELIRKSREYGGGLRKLEPQELLSICL</sequence>
<dbReference type="Pfam" id="PF07669">
    <property type="entry name" value="Eco57I"/>
    <property type="match status" value="1"/>
</dbReference>